<reference evidence="12" key="1">
    <citation type="submission" date="2022-12" db="EMBL/GenBank/DDBJ databases">
        <title>Chromosome-level genome assembly of the bean flower thrips Megalurothrips usitatus.</title>
        <authorList>
            <person name="Ma L."/>
            <person name="Liu Q."/>
            <person name="Li H."/>
            <person name="Cai W."/>
        </authorList>
    </citation>
    <scope>NUCLEOTIDE SEQUENCE</scope>
    <source>
        <strain evidence="12">Cailab_2022a</strain>
    </source>
</reference>
<dbReference type="PANTHER" id="PTHR11082">
    <property type="entry name" value="TRNA-DIHYDROURIDINE SYNTHASE"/>
    <property type="match status" value="1"/>
</dbReference>
<sequence>MVNVDILELFHENDFVKICAPMVRYSKLPFRILARKYGCDLCFTPMIMADSFVQSAKARSNEFTTCIDDKPLIVQFAANTVSDFVSAAELVAPYSDGVDLNCGCPQRWAMKDGYGAQLLTQPETIRDMVRQVRNRVSDRYSVSVKIRLLDEDRKTIELARSLEVAGASFLTLHARTVHERHSPIHADSLREVCQSLRVPLVANGDIKTLEGAKVLHANTGCKGMMAARGMLTNPAMFSGYKTTPLSCVQDWVNVSLDLGVIFNCFHHHLVFMLEHVLPKEGKRIFNTLKTKSAVLDFLHENYEISYVPGSSGLSAQSDVIVCDKSSDREENSVGSFFTSAVQKCEVQDEILDSLGGLYD</sequence>
<comment type="cofactor">
    <cofactor evidence="1">
        <name>FMN</name>
        <dbReference type="ChEBI" id="CHEBI:58210"/>
    </cofactor>
</comment>
<accession>A0AAV7XLB3</accession>
<dbReference type="PANTHER" id="PTHR11082:SF31">
    <property type="entry name" value="TRNA-DIHYDROURIDINE(20A_20B) SYNTHASE [NAD(P)+]-LIKE"/>
    <property type="match status" value="1"/>
</dbReference>
<comment type="caution">
    <text evidence="12">The sequence shown here is derived from an EMBL/GenBank/DDBJ whole genome shotgun (WGS) entry which is preliminary data.</text>
</comment>
<keyword evidence="6" id="KW-0521">NADP</keyword>
<keyword evidence="7" id="KW-0560">Oxidoreductase</keyword>
<proteinExistence type="predicted"/>
<dbReference type="Gene3D" id="3.20.20.70">
    <property type="entry name" value="Aldolase class I"/>
    <property type="match status" value="1"/>
</dbReference>
<dbReference type="GO" id="GO:0050660">
    <property type="term" value="F:flavin adenine dinucleotide binding"/>
    <property type="evidence" value="ECO:0007669"/>
    <property type="project" value="InterPro"/>
</dbReference>
<name>A0AAV7XLB3_9NEOP</name>
<keyword evidence="13" id="KW-1185">Reference proteome</keyword>
<dbReference type="GO" id="GO:0102267">
    <property type="term" value="F:tRNA-dihydrouridine20b synthase activity"/>
    <property type="evidence" value="ECO:0007669"/>
    <property type="project" value="UniProtKB-ARBA"/>
</dbReference>
<organism evidence="12 13">
    <name type="scientific">Megalurothrips usitatus</name>
    <name type="common">bean blossom thrips</name>
    <dbReference type="NCBI Taxonomy" id="439358"/>
    <lineage>
        <taxon>Eukaryota</taxon>
        <taxon>Metazoa</taxon>
        <taxon>Ecdysozoa</taxon>
        <taxon>Arthropoda</taxon>
        <taxon>Hexapoda</taxon>
        <taxon>Insecta</taxon>
        <taxon>Pterygota</taxon>
        <taxon>Neoptera</taxon>
        <taxon>Paraneoptera</taxon>
        <taxon>Thysanoptera</taxon>
        <taxon>Terebrantia</taxon>
        <taxon>Thripoidea</taxon>
        <taxon>Thripidae</taxon>
        <taxon>Megalurothrips</taxon>
    </lineage>
</organism>
<evidence type="ECO:0000256" key="3">
    <source>
        <dbReference type="ARBA" id="ARBA00022643"/>
    </source>
</evidence>
<evidence type="ECO:0000259" key="11">
    <source>
        <dbReference type="Pfam" id="PF01207"/>
    </source>
</evidence>
<keyword evidence="3" id="KW-0288">FMN</keyword>
<dbReference type="GO" id="GO:0102266">
    <property type="term" value="F:tRNA-dihydrouridine20a synthase activity"/>
    <property type="evidence" value="ECO:0007669"/>
    <property type="project" value="UniProtKB-ARBA"/>
</dbReference>
<dbReference type="InterPro" id="IPR018517">
    <property type="entry name" value="tRNA_hU_synthase_CS"/>
</dbReference>
<evidence type="ECO:0000256" key="10">
    <source>
        <dbReference type="ARBA" id="ARBA00078338"/>
    </source>
</evidence>
<feature type="domain" description="DUS-like FMN-binding" evidence="11">
    <location>
        <begin position="19"/>
        <end position="281"/>
    </location>
</feature>
<evidence type="ECO:0000256" key="5">
    <source>
        <dbReference type="ARBA" id="ARBA00022694"/>
    </source>
</evidence>
<dbReference type="SUPFAM" id="SSF51395">
    <property type="entry name" value="FMN-linked oxidoreductases"/>
    <property type="match status" value="1"/>
</dbReference>
<dbReference type="AlphaFoldDB" id="A0AAV7XLB3"/>
<evidence type="ECO:0000256" key="1">
    <source>
        <dbReference type="ARBA" id="ARBA00001917"/>
    </source>
</evidence>
<dbReference type="GO" id="GO:0006397">
    <property type="term" value="P:mRNA processing"/>
    <property type="evidence" value="ECO:0007669"/>
    <property type="project" value="UniProtKB-KW"/>
</dbReference>
<dbReference type="Proteomes" id="UP001075354">
    <property type="component" value="Chromosome 8"/>
</dbReference>
<keyword evidence="8" id="KW-0520">NAD</keyword>
<dbReference type="CDD" id="cd02801">
    <property type="entry name" value="DUS_like_FMN"/>
    <property type="match status" value="1"/>
</dbReference>
<evidence type="ECO:0000256" key="6">
    <source>
        <dbReference type="ARBA" id="ARBA00022857"/>
    </source>
</evidence>
<evidence type="ECO:0000313" key="13">
    <source>
        <dbReference type="Proteomes" id="UP001075354"/>
    </source>
</evidence>
<keyword evidence="4" id="KW-0507">mRNA processing</keyword>
<keyword evidence="5" id="KW-0819">tRNA processing</keyword>
<evidence type="ECO:0000256" key="8">
    <source>
        <dbReference type="ARBA" id="ARBA00023027"/>
    </source>
</evidence>
<dbReference type="InterPro" id="IPR035587">
    <property type="entry name" value="DUS-like_FMN-bd"/>
</dbReference>
<dbReference type="Pfam" id="PF01207">
    <property type="entry name" value="Dus"/>
    <property type="match status" value="1"/>
</dbReference>
<dbReference type="InterPro" id="IPR013785">
    <property type="entry name" value="Aldolase_TIM"/>
</dbReference>
<keyword evidence="2" id="KW-0285">Flavoprotein</keyword>
<gene>
    <name evidence="12" type="ORF">ONE63_010048</name>
</gene>
<dbReference type="FunFam" id="3.20.20.70:FF:000159">
    <property type="entry name" value="tRNA-dihydrouridine synthase 4"/>
    <property type="match status" value="1"/>
</dbReference>
<evidence type="ECO:0000256" key="2">
    <source>
        <dbReference type="ARBA" id="ARBA00022630"/>
    </source>
</evidence>
<dbReference type="EMBL" id="JAPTSV010000008">
    <property type="protein sequence ID" value="KAJ1525219.1"/>
    <property type="molecule type" value="Genomic_DNA"/>
</dbReference>
<evidence type="ECO:0000256" key="7">
    <source>
        <dbReference type="ARBA" id="ARBA00023002"/>
    </source>
</evidence>
<dbReference type="PROSITE" id="PS01136">
    <property type="entry name" value="UPF0034"/>
    <property type="match status" value="1"/>
</dbReference>
<evidence type="ECO:0000256" key="9">
    <source>
        <dbReference type="ARBA" id="ARBA00071722"/>
    </source>
</evidence>
<protein>
    <recommendedName>
        <fullName evidence="9">tRNA-dihydrouridine(20a/20b) synthase [NAD(P)+]</fullName>
    </recommendedName>
    <alternativeName>
        <fullName evidence="10">tRNA-dihydrouridine synthase 4</fullName>
    </alternativeName>
</protein>
<evidence type="ECO:0000313" key="12">
    <source>
        <dbReference type="EMBL" id="KAJ1525219.1"/>
    </source>
</evidence>
<evidence type="ECO:0000256" key="4">
    <source>
        <dbReference type="ARBA" id="ARBA00022664"/>
    </source>
</evidence>